<accession>A0A1B6QEF6</accession>
<evidence type="ECO:0000313" key="2">
    <source>
        <dbReference type="EMBL" id="KXG36285.1"/>
    </source>
</evidence>
<dbReference type="OMA" id="IFRSWKL"/>
<proteinExistence type="predicted"/>
<keyword evidence="3" id="KW-1185">Reference proteome</keyword>
<organism evidence="2 3">
    <name type="scientific">Sorghum bicolor</name>
    <name type="common">Sorghum</name>
    <name type="synonym">Sorghum vulgare</name>
    <dbReference type="NCBI Taxonomy" id="4558"/>
    <lineage>
        <taxon>Eukaryota</taxon>
        <taxon>Viridiplantae</taxon>
        <taxon>Streptophyta</taxon>
        <taxon>Embryophyta</taxon>
        <taxon>Tracheophyta</taxon>
        <taxon>Spermatophyta</taxon>
        <taxon>Magnoliopsida</taxon>
        <taxon>Liliopsida</taxon>
        <taxon>Poales</taxon>
        <taxon>Poaceae</taxon>
        <taxon>PACMAD clade</taxon>
        <taxon>Panicoideae</taxon>
        <taxon>Andropogonodae</taxon>
        <taxon>Andropogoneae</taxon>
        <taxon>Sorghinae</taxon>
        <taxon>Sorghum</taxon>
    </lineage>
</organism>
<reference evidence="3" key="2">
    <citation type="journal article" date="2018" name="Plant J.">
        <title>The Sorghum bicolor reference genome: improved assembly, gene annotations, a transcriptome atlas, and signatures of genome organization.</title>
        <authorList>
            <person name="McCormick R.F."/>
            <person name="Truong S.K."/>
            <person name="Sreedasyam A."/>
            <person name="Jenkins J."/>
            <person name="Shu S."/>
            <person name="Sims D."/>
            <person name="Kennedy M."/>
            <person name="Amirebrahimi M."/>
            <person name="Weers B.D."/>
            <person name="McKinley B."/>
            <person name="Mattison A."/>
            <person name="Morishige D.T."/>
            <person name="Grimwood J."/>
            <person name="Schmutz J."/>
            <person name="Mullet J.E."/>
        </authorList>
    </citation>
    <scope>NUCLEOTIDE SEQUENCE [LARGE SCALE GENOMIC DNA]</scope>
    <source>
        <strain evidence="3">cv. BTx623</strain>
    </source>
</reference>
<evidence type="ECO:0000313" key="3">
    <source>
        <dbReference type="Proteomes" id="UP000000768"/>
    </source>
</evidence>
<feature type="region of interest" description="Disordered" evidence="1">
    <location>
        <begin position="1"/>
        <end position="33"/>
    </location>
</feature>
<evidence type="ECO:0000256" key="1">
    <source>
        <dbReference type="SAM" id="MobiDB-lite"/>
    </source>
</evidence>
<dbReference type="AlphaFoldDB" id="A0A1B6QEF6"/>
<gene>
    <name evidence="2" type="ORF">SORBI_3002G312500</name>
</gene>
<feature type="compositionally biased region" description="Basic residues" evidence="1">
    <location>
        <begin position="55"/>
        <end position="67"/>
    </location>
</feature>
<name>A0A1B6QEF6_SORBI</name>
<feature type="region of interest" description="Disordered" evidence="1">
    <location>
        <begin position="55"/>
        <end position="76"/>
    </location>
</feature>
<feature type="compositionally biased region" description="Low complexity" evidence="1">
    <location>
        <begin position="8"/>
        <end position="33"/>
    </location>
</feature>
<dbReference type="Gramene" id="KXG36285">
    <property type="protein sequence ID" value="KXG36285"/>
    <property type="gene ID" value="SORBI_3002G312500"/>
</dbReference>
<dbReference type="EMBL" id="CM000761">
    <property type="protein sequence ID" value="KXG36285.1"/>
    <property type="molecule type" value="Genomic_DNA"/>
</dbReference>
<reference evidence="2 3" key="1">
    <citation type="journal article" date="2009" name="Nature">
        <title>The Sorghum bicolor genome and the diversification of grasses.</title>
        <authorList>
            <person name="Paterson A.H."/>
            <person name="Bowers J.E."/>
            <person name="Bruggmann R."/>
            <person name="Dubchak I."/>
            <person name="Grimwood J."/>
            <person name="Gundlach H."/>
            <person name="Haberer G."/>
            <person name="Hellsten U."/>
            <person name="Mitros T."/>
            <person name="Poliakov A."/>
            <person name="Schmutz J."/>
            <person name="Spannagl M."/>
            <person name="Tang H."/>
            <person name="Wang X."/>
            <person name="Wicker T."/>
            <person name="Bharti A.K."/>
            <person name="Chapman J."/>
            <person name="Feltus F.A."/>
            <person name="Gowik U."/>
            <person name="Grigoriev I.V."/>
            <person name="Lyons E."/>
            <person name="Maher C.A."/>
            <person name="Martis M."/>
            <person name="Narechania A."/>
            <person name="Otillar R.P."/>
            <person name="Penning B.W."/>
            <person name="Salamov A.A."/>
            <person name="Wang Y."/>
            <person name="Zhang L."/>
            <person name="Carpita N.C."/>
            <person name="Freeling M."/>
            <person name="Gingle A.R."/>
            <person name="Hash C.T."/>
            <person name="Keller B."/>
            <person name="Klein P."/>
            <person name="Kresovich S."/>
            <person name="McCann M.C."/>
            <person name="Ming R."/>
            <person name="Peterson D.G."/>
            <person name="Mehboob-ur-Rahman"/>
            <person name="Ware D."/>
            <person name="Westhoff P."/>
            <person name="Mayer K.F."/>
            <person name="Messing J."/>
            <person name="Rokhsar D.S."/>
        </authorList>
    </citation>
    <scope>NUCLEOTIDE SEQUENCE [LARGE SCALE GENOMIC DNA]</scope>
    <source>
        <strain evidence="3">cv. BTx623</strain>
    </source>
</reference>
<dbReference type="InParanoid" id="A0A1B6QEF6"/>
<sequence>MLQLTRASSELRTGSSTSSDRSSCRSLASSPPVLPLLSLPNSLLLIFWSWKLGHPKSQHASSPRRRLVNHDRNSII</sequence>
<protein>
    <submittedName>
        <fullName evidence="2">Uncharacterized protein</fullName>
    </submittedName>
</protein>
<dbReference type="Proteomes" id="UP000000768">
    <property type="component" value="Chromosome 2"/>
</dbReference>